<evidence type="ECO:0000256" key="1">
    <source>
        <dbReference type="ARBA" id="ARBA00004173"/>
    </source>
</evidence>
<keyword evidence="2 6" id="KW-0812">Transmembrane</keyword>
<accession>A0AAN7T4P6</accession>
<dbReference type="GO" id="GO:0033617">
    <property type="term" value="P:mitochondrial respiratory chain complex IV assembly"/>
    <property type="evidence" value="ECO:0007669"/>
    <property type="project" value="TreeGrafter"/>
</dbReference>
<feature type="compositionally biased region" description="Basic and acidic residues" evidence="5">
    <location>
        <begin position="211"/>
        <end position="233"/>
    </location>
</feature>
<dbReference type="PROSITE" id="PS51503">
    <property type="entry name" value="HIG1"/>
    <property type="match status" value="1"/>
</dbReference>
<feature type="transmembrane region" description="Helical" evidence="6">
    <location>
        <begin position="20"/>
        <end position="38"/>
    </location>
</feature>
<dbReference type="RefSeq" id="XP_064754953.1">
    <property type="nucleotide sequence ID" value="XM_064898996.1"/>
</dbReference>
<sequence>MKLLTKEQEQEHYTETLKGGTIGGLGGLALGTTGVLFASRRYAFFRGLTLPLRAFLITSAGTFGGIIAADHWSRAYERAQNPKDVEYKERERQRQEKEVAGKSFTQRAMDFGKKERYKIVGASWIASMIGAFALVNRNKYLTGPQKLVQARVYAQFLTVGVLVASAAFEISDRNNETGRYETVKIVDPSDPEHKRMIERKQELPPADPGDELWKEMIADEEQRLKDRDEEEKRVRKQTHKKHSHPAPKKEKKNEHEDEDKKDDGQKEDKKAKK</sequence>
<evidence type="ECO:0000256" key="2">
    <source>
        <dbReference type="ARBA" id="ARBA00022692"/>
    </source>
</evidence>
<evidence type="ECO:0000256" key="3">
    <source>
        <dbReference type="ARBA" id="ARBA00022989"/>
    </source>
</evidence>
<dbReference type="Proteomes" id="UP001309876">
    <property type="component" value="Unassembled WGS sequence"/>
</dbReference>
<comment type="subcellular location">
    <subcellularLocation>
        <location evidence="1">Mitochondrion</location>
    </subcellularLocation>
</comment>
<comment type="caution">
    <text evidence="8">The sequence shown here is derived from an EMBL/GenBank/DDBJ whole genome shotgun (WGS) entry which is preliminary data.</text>
</comment>
<feature type="transmembrane region" description="Helical" evidence="6">
    <location>
        <begin position="50"/>
        <end position="69"/>
    </location>
</feature>
<evidence type="ECO:0000313" key="8">
    <source>
        <dbReference type="EMBL" id="KAK5088257.1"/>
    </source>
</evidence>
<reference evidence="8 9" key="1">
    <citation type="submission" date="2023-08" db="EMBL/GenBank/DDBJ databases">
        <title>Black Yeasts Isolated from many extreme environments.</title>
        <authorList>
            <person name="Coleine C."/>
            <person name="Stajich J.E."/>
            <person name="Selbmann L."/>
        </authorList>
    </citation>
    <scope>NUCLEOTIDE SEQUENCE [LARGE SCALE GENOMIC DNA]</scope>
    <source>
        <strain evidence="8 9">CCFEE 5910</strain>
    </source>
</reference>
<dbReference type="PANTHER" id="PTHR28018:SF3">
    <property type="entry name" value="RESPIRATORY SUPERCOMPLEX FACTOR 2, MITOCHONDRIAL"/>
    <property type="match status" value="1"/>
</dbReference>
<evidence type="ECO:0000313" key="9">
    <source>
        <dbReference type="Proteomes" id="UP001309876"/>
    </source>
</evidence>
<feature type="domain" description="HIG1" evidence="7">
    <location>
        <begin position="89"/>
        <end position="180"/>
    </location>
</feature>
<dbReference type="EMBL" id="JAVRRJ010000002">
    <property type="protein sequence ID" value="KAK5088257.1"/>
    <property type="molecule type" value="Genomic_DNA"/>
</dbReference>
<dbReference type="InterPro" id="IPR007667">
    <property type="entry name" value="Hypoxia_induced_domain"/>
</dbReference>
<dbReference type="PANTHER" id="PTHR28018">
    <property type="entry name" value="RESPIRATORY SUPERCOMPLEX FACTOR 2, MITOCHONDRIAL"/>
    <property type="match status" value="1"/>
</dbReference>
<keyword evidence="3 6" id="KW-1133">Transmembrane helix</keyword>
<name>A0AAN7T4P6_9EURO</name>
<evidence type="ECO:0000256" key="4">
    <source>
        <dbReference type="ARBA" id="ARBA00023136"/>
    </source>
</evidence>
<dbReference type="GeneID" id="90024328"/>
<evidence type="ECO:0000256" key="5">
    <source>
        <dbReference type="SAM" id="MobiDB-lite"/>
    </source>
</evidence>
<protein>
    <submittedName>
        <fullName evidence="8">Replication factor C, subunit RFC4</fullName>
    </submittedName>
</protein>
<dbReference type="InterPro" id="IPR040153">
    <property type="entry name" value="Rcf2"/>
</dbReference>
<dbReference type="GO" id="GO:0005739">
    <property type="term" value="C:mitochondrion"/>
    <property type="evidence" value="ECO:0007669"/>
    <property type="project" value="UniProtKB-SubCell"/>
</dbReference>
<proteinExistence type="predicted"/>
<organism evidence="8 9">
    <name type="scientific">Lithohypha guttulata</name>
    <dbReference type="NCBI Taxonomy" id="1690604"/>
    <lineage>
        <taxon>Eukaryota</taxon>
        <taxon>Fungi</taxon>
        <taxon>Dikarya</taxon>
        <taxon>Ascomycota</taxon>
        <taxon>Pezizomycotina</taxon>
        <taxon>Eurotiomycetes</taxon>
        <taxon>Chaetothyriomycetidae</taxon>
        <taxon>Chaetothyriales</taxon>
        <taxon>Trichomeriaceae</taxon>
        <taxon>Lithohypha</taxon>
    </lineage>
</organism>
<feature type="transmembrane region" description="Helical" evidence="6">
    <location>
        <begin position="119"/>
        <end position="136"/>
    </location>
</feature>
<evidence type="ECO:0000259" key="7">
    <source>
        <dbReference type="PROSITE" id="PS51503"/>
    </source>
</evidence>
<evidence type="ECO:0000256" key="6">
    <source>
        <dbReference type="SAM" id="Phobius"/>
    </source>
</evidence>
<feature type="region of interest" description="Disordered" evidence="5">
    <location>
        <begin position="198"/>
        <end position="273"/>
    </location>
</feature>
<keyword evidence="9" id="KW-1185">Reference proteome</keyword>
<keyword evidence="4 6" id="KW-0472">Membrane</keyword>
<gene>
    <name evidence="8" type="primary">RCF2</name>
    <name evidence="8" type="ORF">LTR05_002474</name>
</gene>
<feature type="compositionally biased region" description="Basic and acidic residues" evidence="5">
    <location>
        <begin position="261"/>
        <end position="273"/>
    </location>
</feature>
<feature type="compositionally biased region" description="Basic residues" evidence="5">
    <location>
        <begin position="234"/>
        <end position="246"/>
    </location>
</feature>
<dbReference type="AlphaFoldDB" id="A0AAN7T4P6"/>
<dbReference type="Pfam" id="PF04588">
    <property type="entry name" value="HIG_1_N"/>
    <property type="match status" value="1"/>
</dbReference>